<dbReference type="SMART" id="SM00546">
    <property type="entry name" value="CUE"/>
    <property type="match status" value="1"/>
</dbReference>
<dbReference type="CDD" id="cd14279">
    <property type="entry name" value="CUE"/>
    <property type="match status" value="1"/>
</dbReference>
<evidence type="ECO:0000259" key="3">
    <source>
        <dbReference type="PROSITE" id="PS51140"/>
    </source>
</evidence>
<dbReference type="SUPFAM" id="SSF46934">
    <property type="entry name" value="UBA-like"/>
    <property type="match status" value="1"/>
</dbReference>
<dbReference type="RefSeq" id="XP_056485517.1">
    <property type="nucleotide sequence ID" value="XM_056634897.1"/>
</dbReference>
<dbReference type="SUPFAM" id="SSF160443">
    <property type="entry name" value="SMR domain-like"/>
    <property type="match status" value="1"/>
</dbReference>
<dbReference type="Pfam" id="PF02845">
    <property type="entry name" value="CUE"/>
    <property type="match status" value="1"/>
</dbReference>
<feature type="region of interest" description="Disordered" evidence="1">
    <location>
        <begin position="212"/>
        <end position="241"/>
    </location>
</feature>
<sequence length="550" mass="59478">MDDIGDTLRSELEKTYCPPLDSALFAALVSDFNLTDSNDVTALRGMLDSLKESAQLQENDPFDPSGTANDQLATDMGGILSEAGTSAHGDSLRTFTDVTSMESYFASDESSDRNIASPINPNIAYTIAADGSLKLTGASADDKVNLLAAMFPTVSLLDIEQCLKKSDGDVDKSMDVLLNLSFFNETLTTGDDSHISVPKGIDGFYAGNADIGRQKGRSKKRNKNQKVPLARSSSSQDASITNKWETGKADIDFICSCIPDLPRGKISAIYNSKGMDLRATIKALALDDQFNNSDVDKDPAMMEHVAELAAVYPTISKTTLIGLLRVTGDMVTPANELAAVLLRQPSQAEISELIKFTPTPLNLNDDEENDLSGASYRPTEPSHNNIEYEDLQSTANANFAASSAAHMQAAQAARRSRSNHLYGGVSAYYRQVGQEHRERAMNQLAAASDRLVDRQSSKCDLDLHGVTVENAKRITRERVASWWDSLGDVRYIRGGGIDVHGGYKIITGIGRHSRDGTSRLGPAVGKMLISEGWRISITPGSLIVLGATRR</sequence>
<dbReference type="PANTHER" id="PTHR46535:SF1">
    <property type="entry name" value="NEDD4-BINDING PROTEIN 2"/>
    <property type="match status" value="1"/>
</dbReference>
<dbReference type="InterPro" id="IPR009060">
    <property type="entry name" value="UBA-like_sf"/>
</dbReference>
<dbReference type="Pfam" id="PF26286">
    <property type="entry name" value="UBA_10"/>
    <property type="match status" value="1"/>
</dbReference>
<evidence type="ECO:0000313" key="4">
    <source>
        <dbReference type="EMBL" id="KAJ5387719.1"/>
    </source>
</evidence>
<evidence type="ECO:0000256" key="1">
    <source>
        <dbReference type="SAM" id="MobiDB-lite"/>
    </source>
</evidence>
<protein>
    <recommendedName>
        <fullName evidence="6">Smr domain-containing protein</fullName>
    </recommendedName>
</protein>
<reference evidence="4" key="2">
    <citation type="journal article" date="2023" name="IMA Fungus">
        <title>Comparative genomic study of the Penicillium genus elucidates a diverse pangenome and 15 lateral gene transfer events.</title>
        <authorList>
            <person name="Petersen C."/>
            <person name="Sorensen T."/>
            <person name="Nielsen M.R."/>
            <person name="Sondergaard T.E."/>
            <person name="Sorensen J.L."/>
            <person name="Fitzpatrick D.A."/>
            <person name="Frisvad J.C."/>
            <person name="Nielsen K.L."/>
        </authorList>
    </citation>
    <scope>NUCLEOTIDE SEQUENCE</scope>
    <source>
        <strain evidence="4">IBT 29677</strain>
    </source>
</reference>
<dbReference type="PROSITE" id="PS51140">
    <property type="entry name" value="CUE"/>
    <property type="match status" value="1"/>
</dbReference>
<proteinExistence type="predicted"/>
<feature type="domain" description="Smr" evidence="2">
    <location>
        <begin position="461"/>
        <end position="550"/>
    </location>
</feature>
<dbReference type="Proteomes" id="UP001147747">
    <property type="component" value="Unassembled WGS sequence"/>
</dbReference>
<reference evidence="4" key="1">
    <citation type="submission" date="2022-12" db="EMBL/GenBank/DDBJ databases">
        <authorList>
            <person name="Petersen C."/>
        </authorList>
    </citation>
    <scope>NUCLEOTIDE SEQUENCE</scope>
    <source>
        <strain evidence="4">IBT 29677</strain>
    </source>
</reference>
<dbReference type="GeneID" id="81373877"/>
<feature type="compositionally biased region" description="Basic residues" evidence="1">
    <location>
        <begin position="214"/>
        <end position="224"/>
    </location>
</feature>
<comment type="caution">
    <text evidence="4">The sequence shown here is derived from an EMBL/GenBank/DDBJ whole genome shotgun (WGS) entry which is preliminary data.</text>
</comment>
<dbReference type="OrthoDB" id="443981at2759"/>
<evidence type="ECO:0000259" key="2">
    <source>
        <dbReference type="PROSITE" id="PS50828"/>
    </source>
</evidence>
<feature type="domain" description="CUE" evidence="3">
    <location>
        <begin position="139"/>
        <end position="182"/>
    </location>
</feature>
<dbReference type="InterPro" id="IPR002625">
    <property type="entry name" value="Smr_dom"/>
</dbReference>
<dbReference type="InterPro" id="IPR036063">
    <property type="entry name" value="Smr_dom_sf"/>
</dbReference>
<dbReference type="Gene3D" id="3.30.1370.110">
    <property type="match status" value="1"/>
</dbReference>
<feature type="region of interest" description="Disordered" evidence="1">
    <location>
        <begin position="361"/>
        <end position="380"/>
    </location>
</feature>
<dbReference type="PANTHER" id="PTHR46535">
    <property type="entry name" value="NEDD4-BINDING PROTEIN 2"/>
    <property type="match status" value="1"/>
</dbReference>
<organism evidence="4 5">
    <name type="scientific">Penicillium cosmopolitanum</name>
    <dbReference type="NCBI Taxonomy" id="1131564"/>
    <lineage>
        <taxon>Eukaryota</taxon>
        <taxon>Fungi</taxon>
        <taxon>Dikarya</taxon>
        <taxon>Ascomycota</taxon>
        <taxon>Pezizomycotina</taxon>
        <taxon>Eurotiomycetes</taxon>
        <taxon>Eurotiomycetidae</taxon>
        <taxon>Eurotiales</taxon>
        <taxon>Aspergillaceae</taxon>
        <taxon>Penicillium</taxon>
    </lineage>
</organism>
<name>A0A9W9VRA5_9EURO</name>
<dbReference type="SMART" id="SM00463">
    <property type="entry name" value="SMR"/>
    <property type="match status" value="1"/>
</dbReference>
<dbReference type="GO" id="GO:0005634">
    <property type="term" value="C:nucleus"/>
    <property type="evidence" value="ECO:0007669"/>
    <property type="project" value="TreeGrafter"/>
</dbReference>
<dbReference type="AlphaFoldDB" id="A0A9W9VRA5"/>
<dbReference type="GO" id="GO:0043130">
    <property type="term" value="F:ubiquitin binding"/>
    <property type="evidence" value="ECO:0007669"/>
    <property type="project" value="InterPro"/>
</dbReference>
<accession>A0A9W9VRA5</accession>
<keyword evidence="5" id="KW-1185">Reference proteome</keyword>
<dbReference type="InterPro" id="IPR052772">
    <property type="entry name" value="Endo/PolyKinase_Domain-Protein"/>
</dbReference>
<dbReference type="InterPro" id="IPR003892">
    <property type="entry name" value="CUE"/>
</dbReference>
<dbReference type="PROSITE" id="PS50828">
    <property type="entry name" value="SMR"/>
    <property type="match status" value="1"/>
</dbReference>
<dbReference type="EMBL" id="JAPZBU010000009">
    <property type="protein sequence ID" value="KAJ5387719.1"/>
    <property type="molecule type" value="Genomic_DNA"/>
</dbReference>
<gene>
    <name evidence="4" type="ORF">N7509_010260</name>
</gene>
<evidence type="ECO:0008006" key="6">
    <source>
        <dbReference type="Google" id="ProtNLM"/>
    </source>
</evidence>
<evidence type="ECO:0000313" key="5">
    <source>
        <dbReference type="Proteomes" id="UP001147747"/>
    </source>
</evidence>
<dbReference type="InterPro" id="IPR058864">
    <property type="entry name" value="UBA_10"/>
</dbReference>
<dbReference type="GO" id="GO:0004519">
    <property type="term" value="F:endonuclease activity"/>
    <property type="evidence" value="ECO:0007669"/>
    <property type="project" value="TreeGrafter"/>
</dbReference>
<feature type="compositionally biased region" description="Polar residues" evidence="1">
    <location>
        <begin position="231"/>
        <end position="241"/>
    </location>
</feature>